<sequence length="230" mass="21254">MNFKTLFAALALLGSAVAQDAGGMTVNTPPSIVVCQPAALSWTGGQGPYIVAIIPGGQASAAALETVNDNVSGNTITWKVDIAPETEISVKITDSQGAIQYSSPVKVQNGDTSCVGQTSAGAATGDASATSGAVSASAAGSAPAAGTSAATSAAASGDASKAASSAATSAAASGASAATSAKASGAGSSSTPASSAAASSSSSASSGAMPFGVQIPAVVLAAVGGVAALL</sequence>
<reference evidence="1" key="2">
    <citation type="submission" date="2024-01" db="EMBL/GenBank/DDBJ databases">
        <title>Comparative genomics of Cryptococcus and Kwoniella reveals pathogenesis evolution and contrasting modes of karyotype evolution via chromosome fusion or intercentromeric recombination.</title>
        <authorList>
            <person name="Coelho M.A."/>
            <person name="David-Palma M."/>
            <person name="Shea T."/>
            <person name="Bowers K."/>
            <person name="McGinley-Smith S."/>
            <person name="Mohammad A.W."/>
            <person name="Gnirke A."/>
            <person name="Yurkov A.M."/>
            <person name="Nowrousian M."/>
            <person name="Sun S."/>
            <person name="Cuomo C.A."/>
            <person name="Heitman J."/>
        </authorList>
    </citation>
    <scope>NUCLEOTIDE SEQUENCE</scope>
    <source>
        <strain evidence="1">CBS 12478</strain>
    </source>
</reference>
<dbReference type="EMBL" id="CP144055">
    <property type="protein sequence ID" value="WWD18557.1"/>
    <property type="molecule type" value="Genomic_DNA"/>
</dbReference>
<dbReference type="KEGG" id="ksn:43585498"/>
<accession>A0A5M6C885</accession>
<reference evidence="1" key="1">
    <citation type="submission" date="2017-08" db="EMBL/GenBank/DDBJ databases">
        <authorList>
            <person name="Cuomo C."/>
            <person name="Billmyre B."/>
            <person name="Heitman J."/>
        </authorList>
    </citation>
    <scope>NUCLEOTIDE SEQUENCE</scope>
    <source>
        <strain evidence="1">CBS 12478</strain>
    </source>
</reference>
<dbReference type="OrthoDB" id="3362246at2759"/>
<name>A0A5M6C885_9TREE</name>
<dbReference type="PANTHER" id="PTHR37487:SF2">
    <property type="entry name" value="EXPRESSED PROTEIN"/>
    <property type="match status" value="1"/>
</dbReference>
<keyword evidence="2" id="KW-1185">Reference proteome</keyword>
<gene>
    <name evidence="1" type="ORF">CI109_103010</name>
</gene>
<dbReference type="RefSeq" id="XP_031864284.1">
    <property type="nucleotide sequence ID" value="XM_032001394.1"/>
</dbReference>
<dbReference type="GeneID" id="43585498"/>
<dbReference type="PANTHER" id="PTHR37487">
    <property type="entry name" value="CHROMOSOME 1, WHOLE GENOME SHOTGUN SEQUENCE"/>
    <property type="match status" value="1"/>
</dbReference>
<protein>
    <submittedName>
        <fullName evidence="1">Uncharacterized protein</fullName>
    </submittedName>
</protein>
<evidence type="ECO:0000313" key="1">
    <source>
        <dbReference type="EMBL" id="WWD18557.1"/>
    </source>
</evidence>
<dbReference type="AlphaFoldDB" id="A0A5M6C885"/>
<organism evidence="1 2">
    <name type="scientific">Kwoniella shandongensis</name>
    <dbReference type="NCBI Taxonomy" id="1734106"/>
    <lineage>
        <taxon>Eukaryota</taxon>
        <taxon>Fungi</taxon>
        <taxon>Dikarya</taxon>
        <taxon>Basidiomycota</taxon>
        <taxon>Agaricomycotina</taxon>
        <taxon>Tremellomycetes</taxon>
        <taxon>Tremellales</taxon>
        <taxon>Cryptococcaceae</taxon>
        <taxon>Kwoniella</taxon>
    </lineage>
</organism>
<dbReference type="Proteomes" id="UP000322225">
    <property type="component" value="Chromosome 5"/>
</dbReference>
<evidence type="ECO:0000313" key="2">
    <source>
        <dbReference type="Proteomes" id="UP000322225"/>
    </source>
</evidence>
<proteinExistence type="predicted"/>